<keyword evidence="3" id="KW-1185">Reference proteome</keyword>
<accession>A0A087UE25</accession>
<feature type="region of interest" description="Disordered" evidence="1">
    <location>
        <begin position="1"/>
        <end position="25"/>
    </location>
</feature>
<proteinExistence type="predicted"/>
<organism evidence="2 3">
    <name type="scientific">Stegodyphus mimosarum</name>
    <name type="common">African social velvet spider</name>
    <dbReference type="NCBI Taxonomy" id="407821"/>
    <lineage>
        <taxon>Eukaryota</taxon>
        <taxon>Metazoa</taxon>
        <taxon>Ecdysozoa</taxon>
        <taxon>Arthropoda</taxon>
        <taxon>Chelicerata</taxon>
        <taxon>Arachnida</taxon>
        <taxon>Araneae</taxon>
        <taxon>Araneomorphae</taxon>
        <taxon>Entelegynae</taxon>
        <taxon>Eresoidea</taxon>
        <taxon>Eresidae</taxon>
        <taxon>Stegodyphus</taxon>
    </lineage>
</organism>
<evidence type="ECO:0000256" key="1">
    <source>
        <dbReference type="SAM" id="MobiDB-lite"/>
    </source>
</evidence>
<dbReference type="OrthoDB" id="430293at2759"/>
<protein>
    <submittedName>
        <fullName evidence="2">Uncharacterized protein</fullName>
    </submittedName>
</protein>
<feature type="non-terminal residue" evidence="2">
    <location>
        <position position="421"/>
    </location>
</feature>
<dbReference type="Proteomes" id="UP000054359">
    <property type="component" value="Unassembled WGS sequence"/>
</dbReference>
<evidence type="ECO:0000313" key="3">
    <source>
        <dbReference type="Proteomes" id="UP000054359"/>
    </source>
</evidence>
<sequence length="421" mass="47804">MHTDSTSRKLKNLSNASGKHSKSVSDVSKFRHQVETLRKIGGSDWLRLLNEIRSSTSQDSTKDIPESSASCNYSASKDMQLHTVHIHDKSLSELEPQIIMKYAVSAELCYPEWWLSDSSNEKFNSILMSILQKDRPDLFEGIKGAVTEATSKSFMFPETDILWVVVVLYQESSVYEIPVCVVLCDKEMLLLKLKSFQKNAKLPKKVLDNECFPDISYLRAVLPSHVSSVAIGPCSAYIELKLNESSSSQNLIFLMTNEETAALFIANCKRLFKLTPVYKPNPFANKVIAFENIHTAFSLSNMTVQNQIIFGQRILLSKTLHKSHYGILHYVFVTLSHILLVEERLHIPQVIGLDVTAQPQFHVCAVVNVQTNIKQIHLKDVVYESDLEYISDFNSTEESNVQYESPVENKHFEILYKCGSW</sequence>
<reference evidence="2 3" key="1">
    <citation type="submission" date="2013-11" db="EMBL/GenBank/DDBJ databases">
        <title>Genome sequencing of Stegodyphus mimosarum.</title>
        <authorList>
            <person name="Bechsgaard J."/>
        </authorList>
    </citation>
    <scope>NUCLEOTIDE SEQUENCE [LARGE SCALE GENOMIC DNA]</scope>
</reference>
<dbReference type="AlphaFoldDB" id="A0A087UE25"/>
<name>A0A087UE25_STEMI</name>
<gene>
    <name evidence="2" type="ORF">X975_21534</name>
</gene>
<dbReference type="EMBL" id="KK119399">
    <property type="protein sequence ID" value="KFM75614.1"/>
    <property type="molecule type" value="Genomic_DNA"/>
</dbReference>
<evidence type="ECO:0000313" key="2">
    <source>
        <dbReference type="EMBL" id="KFM75614.1"/>
    </source>
</evidence>